<evidence type="ECO:0000256" key="4">
    <source>
        <dbReference type="ARBA" id="ARBA00023136"/>
    </source>
</evidence>
<feature type="region of interest" description="Disordered" evidence="5">
    <location>
        <begin position="853"/>
        <end position="877"/>
    </location>
</feature>
<keyword evidence="8" id="KW-1185">Reference proteome</keyword>
<dbReference type="Pfam" id="PF00335">
    <property type="entry name" value="Tetraspanin"/>
    <property type="match status" value="1"/>
</dbReference>
<dbReference type="AlphaFoldDB" id="A0A3S1BB68"/>
<feature type="transmembrane region" description="Helical" evidence="6">
    <location>
        <begin position="12"/>
        <end position="34"/>
    </location>
</feature>
<reference evidence="7 8" key="1">
    <citation type="submission" date="2019-01" db="EMBL/GenBank/DDBJ databases">
        <title>A draft genome assembly of the solar-powered sea slug Elysia chlorotica.</title>
        <authorList>
            <person name="Cai H."/>
            <person name="Li Q."/>
            <person name="Fang X."/>
            <person name="Li J."/>
            <person name="Curtis N.E."/>
            <person name="Altenburger A."/>
            <person name="Shibata T."/>
            <person name="Feng M."/>
            <person name="Maeda T."/>
            <person name="Schwartz J.A."/>
            <person name="Shigenobu S."/>
            <person name="Lundholm N."/>
            <person name="Nishiyama T."/>
            <person name="Yang H."/>
            <person name="Hasebe M."/>
            <person name="Li S."/>
            <person name="Pierce S.K."/>
            <person name="Wang J."/>
        </authorList>
    </citation>
    <scope>NUCLEOTIDE SEQUENCE [LARGE SCALE GENOMIC DNA]</scope>
    <source>
        <strain evidence="7">EC2010</strain>
        <tissue evidence="7">Whole organism of an adult</tissue>
    </source>
</reference>
<dbReference type="STRING" id="188477.A0A3S1BB68"/>
<dbReference type="PANTHER" id="PTHR19282">
    <property type="entry name" value="TETRASPANIN"/>
    <property type="match status" value="1"/>
</dbReference>
<evidence type="ECO:0000256" key="3">
    <source>
        <dbReference type="ARBA" id="ARBA00022989"/>
    </source>
</evidence>
<name>A0A3S1BB68_ELYCH</name>
<feature type="compositionally biased region" description="Low complexity" evidence="5">
    <location>
        <begin position="355"/>
        <end position="405"/>
    </location>
</feature>
<gene>
    <name evidence="7" type="ORF">EGW08_012872</name>
</gene>
<feature type="compositionally biased region" description="Low complexity" evidence="5">
    <location>
        <begin position="867"/>
        <end position="877"/>
    </location>
</feature>
<dbReference type="EMBL" id="RQTK01000455">
    <property type="protein sequence ID" value="RUS79381.1"/>
    <property type="molecule type" value="Genomic_DNA"/>
</dbReference>
<evidence type="ECO:0000313" key="7">
    <source>
        <dbReference type="EMBL" id="RUS79381.1"/>
    </source>
</evidence>
<dbReference type="OrthoDB" id="9836210at2759"/>
<feature type="compositionally biased region" description="Basic and acidic residues" evidence="5">
    <location>
        <begin position="1122"/>
        <end position="1145"/>
    </location>
</feature>
<feature type="compositionally biased region" description="Acidic residues" evidence="5">
    <location>
        <begin position="406"/>
        <end position="419"/>
    </location>
</feature>
<feature type="compositionally biased region" description="Polar residues" evidence="5">
    <location>
        <begin position="648"/>
        <end position="673"/>
    </location>
</feature>
<feature type="region of interest" description="Disordered" evidence="5">
    <location>
        <begin position="967"/>
        <end position="1021"/>
    </location>
</feature>
<dbReference type="PANTHER" id="PTHR19282:SF544">
    <property type="entry name" value="TETRASPANIN"/>
    <property type="match status" value="1"/>
</dbReference>
<feature type="compositionally biased region" description="Basic and acidic residues" evidence="5">
    <location>
        <begin position="551"/>
        <end position="567"/>
    </location>
</feature>
<feature type="region of interest" description="Disordered" evidence="5">
    <location>
        <begin position="510"/>
        <end position="567"/>
    </location>
</feature>
<feature type="transmembrane region" description="Helical" evidence="6">
    <location>
        <begin position="90"/>
        <end position="116"/>
    </location>
</feature>
<organism evidence="7 8">
    <name type="scientific">Elysia chlorotica</name>
    <name type="common">Eastern emerald elysia</name>
    <name type="synonym">Sea slug</name>
    <dbReference type="NCBI Taxonomy" id="188477"/>
    <lineage>
        <taxon>Eukaryota</taxon>
        <taxon>Metazoa</taxon>
        <taxon>Spiralia</taxon>
        <taxon>Lophotrochozoa</taxon>
        <taxon>Mollusca</taxon>
        <taxon>Gastropoda</taxon>
        <taxon>Heterobranchia</taxon>
        <taxon>Euthyneura</taxon>
        <taxon>Panpulmonata</taxon>
        <taxon>Sacoglossa</taxon>
        <taxon>Placobranchoidea</taxon>
        <taxon>Plakobranchidae</taxon>
        <taxon>Elysia</taxon>
    </lineage>
</organism>
<dbReference type="Gene3D" id="1.10.1450.10">
    <property type="entry name" value="Tetraspanin"/>
    <property type="match status" value="1"/>
</dbReference>
<evidence type="ECO:0000313" key="8">
    <source>
        <dbReference type="Proteomes" id="UP000271974"/>
    </source>
</evidence>
<keyword evidence="2 6" id="KW-0812">Transmembrane</keyword>
<keyword evidence="4 6" id="KW-0472">Membrane</keyword>
<accession>A0A3S1BB68</accession>
<evidence type="ECO:0008006" key="9">
    <source>
        <dbReference type="Google" id="ProtNLM"/>
    </source>
</evidence>
<dbReference type="Proteomes" id="UP000271974">
    <property type="component" value="Unassembled WGS sequence"/>
</dbReference>
<evidence type="ECO:0000256" key="2">
    <source>
        <dbReference type="ARBA" id="ARBA00022692"/>
    </source>
</evidence>
<evidence type="ECO:0000256" key="6">
    <source>
        <dbReference type="SAM" id="Phobius"/>
    </source>
</evidence>
<dbReference type="InterPro" id="IPR008952">
    <property type="entry name" value="Tetraspanin_EC2_sf"/>
</dbReference>
<evidence type="ECO:0000256" key="1">
    <source>
        <dbReference type="ARBA" id="ARBA00004141"/>
    </source>
</evidence>
<feature type="region of interest" description="Disordered" evidence="5">
    <location>
        <begin position="349"/>
        <end position="437"/>
    </location>
</feature>
<feature type="transmembrane region" description="Helical" evidence="6">
    <location>
        <begin position="54"/>
        <end position="78"/>
    </location>
</feature>
<comment type="caution">
    <text evidence="7">The sequence shown here is derived from an EMBL/GenBank/DDBJ whole genome shotgun (WGS) entry which is preliminary data.</text>
</comment>
<feature type="compositionally biased region" description="Basic residues" evidence="5">
    <location>
        <begin position="992"/>
        <end position="1003"/>
    </location>
</feature>
<proteinExistence type="predicted"/>
<feature type="region of interest" description="Disordered" evidence="5">
    <location>
        <begin position="1110"/>
        <end position="1148"/>
    </location>
</feature>
<protein>
    <recommendedName>
        <fullName evidence="9">Tetraspanin</fullName>
    </recommendedName>
</protein>
<feature type="compositionally biased region" description="Basic and acidic residues" evidence="5">
    <location>
        <begin position="510"/>
        <end position="534"/>
    </location>
</feature>
<feature type="region of interest" description="Disordered" evidence="5">
    <location>
        <begin position="616"/>
        <end position="673"/>
    </location>
</feature>
<dbReference type="GO" id="GO:0005886">
    <property type="term" value="C:plasma membrane"/>
    <property type="evidence" value="ECO:0007669"/>
    <property type="project" value="TreeGrafter"/>
</dbReference>
<dbReference type="InterPro" id="IPR018499">
    <property type="entry name" value="Tetraspanin/Peripherin"/>
</dbReference>
<comment type="subcellular location">
    <subcellularLocation>
        <location evidence="1">Membrane</location>
        <topology evidence="1">Multi-pass membrane protein</topology>
    </subcellularLocation>
</comment>
<sequence length="1167" mass="128140">MRISEERRQTMLVVAAFLALICFFSSFLLFAYALHIKITIDKRTALIQTYNSDVLPGIFVAVGIINLIQNIVAIFILLRLRYPQERESRLPLLVAVLVGGILLVIFEVVSAIVSFVHIGILEDEFHKGIEKAMDELSNYLYVLGEELKNEIDGVQLDYECCGDRAYTDWFQHAWLASDLIRVVPGSLKKFTHISVTSPRFTHISVTSPRYTQDGDNYFVDDVPFSCCDVRAPRPCIHHHVHDDNLHFFYNHLRETTIHVTGCRYILMNIYGTILLTVGWVAVSIAVIKTFTLLMVRLLQTSLFQAQELGDWKATTEGYLYYAARATDAGTGSEIGDAVSANTTAEFESDFSQNADSGSASTSLSDSSGSNNSNDSNDSNDSSDNNNDTSDSSCSDSSDSSHSDSSSWEDMDSTDSDESNTSEAEAISHRHTRSHRLDKQESFKVDTLKACASTDSRIGELRVNKKMPEPGYLDPLEETEREWCHRNDTKTIHGPYKSNYDSLLPAQHWQAGDKRNDAHNSGGKSEDHSHRDQRDQFMSQGPLSNLRRRPKAHLEDEHRTNLSADTDHGLLSRIKEHLTGTSSGPSFQGLGGLFSSGHKYSRVSEFEPEWEAISNKNINAESSDRTKRKKKKTSVNSGFQKDAERLPAPNQTTDFVNEESTPGRSNSLKGNSMRNSFRTNGQVGFISNNQSPGVSNIITSPGYQYVDMANRDQSDSDPTQGVQNAQPESRVTNFAIGRLGYDLHAQIDESSLQNRNTFISNVNKHGSQSTTPSINEMNCGTNSYSKAMLTRINIHADRKLTKKVCFQVNSTERDRESSRCSTIRARCATPHPGITASPLQTSSDLSEYDLIPTSMRPSGHPSLGNQESSVGSPGSSLVPASDLDNEVAEIITGSSSLASYSSTAHSDVHVPSPLYSNTKRLSKLAPFGVSKRAGLHVGLSPAITDPQSFFSSPFSLSDTASQVTLSSSAQVSAPKLKQSPHNASGSPKDLGRRSHIRSCKRRSLSKSVSPLTPPIDLMPESLALGPGRSLGNQGCMTAESVPCLPSDFSLLSSTGSTSASLVHTESNAQSVPHEERCLLDAIGVAEATETSRNPLYGNSNISSLMQINSDTSNSTATLNGPRFTEDEHQHKTSVRKDLEEKGHAEENCSSVKENLAPTYRKGMVSPFY</sequence>
<evidence type="ECO:0000256" key="5">
    <source>
        <dbReference type="SAM" id="MobiDB-lite"/>
    </source>
</evidence>
<keyword evidence="3 6" id="KW-1133">Transmembrane helix</keyword>